<evidence type="ECO:0000256" key="7">
    <source>
        <dbReference type="SAM" id="SignalP"/>
    </source>
</evidence>
<dbReference type="CDD" id="cd09001">
    <property type="entry name" value="GH43_FsAxh1-like"/>
    <property type="match status" value="1"/>
</dbReference>
<evidence type="ECO:0000313" key="9">
    <source>
        <dbReference type="EMBL" id="SFQ64588.1"/>
    </source>
</evidence>
<proteinExistence type="inferred from homology"/>
<evidence type="ECO:0000256" key="3">
    <source>
        <dbReference type="ARBA" id="ARBA00023295"/>
    </source>
</evidence>
<evidence type="ECO:0000256" key="2">
    <source>
        <dbReference type="ARBA" id="ARBA00022801"/>
    </source>
</evidence>
<dbReference type="SUPFAM" id="SSF49899">
    <property type="entry name" value="Concanavalin A-like lectins/glucanases"/>
    <property type="match status" value="1"/>
</dbReference>
<dbReference type="InterPro" id="IPR013320">
    <property type="entry name" value="ConA-like_dom_sf"/>
</dbReference>
<evidence type="ECO:0000256" key="5">
    <source>
        <dbReference type="PIRSR" id="PIRSR606710-2"/>
    </source>
</evidence>
<keyword evidence="7" id="KW-0732">Signal</keyword>
<dbReference type="EMBL" id="FOXS01000005">
    <property type="protein sequence ID" value="SFQ64588.1"/>
    <property type="molecule type" value="Genomic_DNA"/>
</dbReference>
<gene>
    <name evidence="9" type="ORF">SAMN04515668_3376</name>
</gene>
<evidence type="ECO:0000256" key="1">
    <source>
        <dbReference type="ARBA" id="ARBA00009865"/>
    </source>
</evidence>
<dbReference type="InterPro" id="IPR041542">
    <property type="entry name" value="GH43_C2"/>
</dbReference>
<dbReference type="GO" id="GO:0005975">
    <property type="term" value="P:carbohydrate metabolic process"/>
    <property type="evidence" value="ECO:0007669"/>
    <property type="project" value="InterPro"/>
</dbReference>
<dbReference type="InterPro" id="IPR006710">
    <property type="entry name" value="Glyco_hydro_43"/>
</dbReference>
<dbReference type="PANTHER" id="PTHR42812:SF12">
    <property type="entry name" value="BETA-XYLOSIDASE-RELATED"/>
    <property type="match status" value="1"/>
</dbReference>
<dbReference type="STRING" id="1227077.SAMN04515668_3376"/>
<dbReference type="SUPFAM" id="SSF75005">
    <property type="entry name" value="Arabinanase/levansucrase/invertase"/>
    <property type="match status" value="1"/>
</dbReference>
<dbReference type="Pfam" id="PF04616">
    <property type="entry name" value="Glyco_hydro_43"/>
    <property type="match status" value="1"/>
</dbReference>
<accession>A0A1I6A7E8</accession>
<feature type="active site" description="Proton acceptor" evidence="4">
    <location>
        <position position="38"/>
    </location>
</feature>
<dbReference type="InterPro" id="IPR023296">
    <property type="entry name" value="Glyco_hydro_beta-prop_sf"/>
</dbReference>
<keyword evidence="3 6" id="KW-0326">Glycosidase</keyword>
<feature type="site" description="Important for catalytic activity, responsible for pKa modulation of the active site Glu and correct orientation of both the proton donor and substrate" evidence="5">
    <location>
        <position position="149"/>
    </location>
</feature>
<evidence type="ECO:0000313" key="10">
    <source>
        <dbReference type="Proteomes" id="UP000199029"/>
    </source>
</evidence>
<feature type="chain" id="PRO_5011728253" evidence="7">
    <location>
        <begin position="19"/>
        <end position="526"/>
    </location>
</feature>
<protein>
    <submittedName>
        <fullName evidence="9">Beta-xylosidase</fullName>
    </submittedName>
</protein>
<reference evidence="10" key="1">
    <citation type="submission" date="2016-10" db="EMBL/GenBank/DDBJ databases">
        <authorList>
            <person name="Varghese N."/>
            <person name="Submissions S."/>
        </authorList>
    </citation>
    <scope>NUCLEOTIDE SEQUENCE [LARGE SCALE GENOMIC DNA]</scope>
    <source>
        <strain evidence="10">OR362-8,ATCC BAA-1266,JCM 13504</strain>
    </source>
</reference>
<comment type="similarity">
    <text evidence="1 6">Belongs to the glycosyl hydrolase 43 family.</text>
</comment>
<dbReference type="AlphaFoldDB" id="A0A1I6A7E8"/>
<dbReference type="Gene3D" id="2.115.10.20">
    <property type="entry name" value="Glycosyl hydrolase domain, family 43"/>
    <property type="match status" value="1"/>
</dbReference>
<dbReference type="Pfam" id="PF17851">
    <property type="entry name" value="GH43_C2"/>
    <property type="match status" value="1"/>
</dbReference>
<evidence type="ECO:0000259" key="8">
    <source>
        <dbReference type="Pfam" id="PF17851"/>
    </source>
</evidence>
<evidence type="ECO:0000256" key="6">
    <source>
        <dbReference type="RuleBase" id="RU361187"/>
    </source>
</evidence>
<sequence length="526" mass="58069">MKKLLFLLMALGSPWARPAVQAQAPTARNPIVHADVPDLAMIRVGKTYYMSSTTMHMSPGVPIMKSTDLVNWKLVSYAYDTLTNVDAMTLANGKSTYGRGSWASSLRYHQGTYYVSTFAQTSGRTHVYATKNIEKGPWKAVSFRPSLHDHSLFFDDDGRVYMLYGAGKIQMAELTADVSGLKPGTSPQTIIENASAPAGPPSAINLQAEGSQLFKVNGKYYLFNITWPKDGMRTVVVHRADKITGPYEGRVALQDLGVAQGGLIDTPDGKWYSYLFRDYGAVGRIPYLVPVQWESGWPVLGSPSGKVPETLPLPANKSLIPGIVASDEFTRRKGEPALPLVWQWNHNPDNKLWAVSQRPGYLRLTTGRVDTSFVLARNTLTQRTIGPVCAGTTALDVAHLKAGDFAGLGVLQRRYGLVGVQASQGAKAIVMVSAESEKPVELQRIPLTQDKVYFKIECDFQDRKDVATFFYSLDGKSWQPIGGPLKMAYTLPHFMGYRFSLFNYATQATGGYADFDYFRITDKLTK</sequence>
<dbReference type="OrthoDB" id="9801455at2"/>
<feature type="signal peptide" evidence="7">
    <location>
        <begin position="1"/>
        <end position="18"/>
    </location>
</feature>
<feature type="domain" description="Beta-xylosidase C-terminal Concanavalin A-like" evidence="8">
    <location>
        <begin position="335"/>
        <end position="520"/>
    </location>
</feature>
<keyword evidence="2 6" id="KW-0378">Hydrolase</keyword>
<dbReference type="Proteomes" id="UP000199029">
    <property type="component" value="Unassembled WGS sequence"/>
</dbReference>
<dbReference type="InterPro" id="IPR051795">
    <property type="entry name" value="Glycosyl_Hydrlase_43"/>
</dbReference>
<feature type="active site" description="Proton donor" evidence="4">
    <location>
        <position position="209"/>
    </location>
</feature>
<evidence type="ECO:0000256" key="4">
    <source>
        <dbReference type="PIRSR" id="PIRSR606710-1"/>
    </source>
</evidence>
<name>A0A1I6A7E8_HYMAR</name>
<organism evidence="9 10">
    <name type="scientific">Hymenobacter arizonensis</name>
    <name type="common">Siccationidurans arizonensis</name>
    <dbReference type="NCBI Taxonomy" id="1227077"/>
    <lineage>
        <taxon>Bacteria</taxon>
        <taxon>Pseudomonadati</taxon>
        <taxon>Bacteroidota</taxon>
        <taxon>Cytophagia</taxon>
        <taxon>Cytophagales</taxon>
        <taxon>Hymenobacteraceae</taxon>
        <taxon>Hymenobacter</taxon>
    </lineage>
</organism>
<dbReference type="Gene3D" id="2.60.120.200">
    <property type="match status" value="1"/>
</dbReference>
<keyword evidence="10" id="KW-1185">Reference proteome</keyword>
<dbReference type="GO" id="GO:0004553">
    <property type="term" value="F:hydrolase activity, hydrolyzing O-glycosyl compounds"/>
    <property type="evidence" value="ECO:0007669"/>
    <property type="project" value="InterPro"/>
</dbReference>
<dbReference type="PANTHER" id="PTHR42812">
    <property type="entry name" value="BETA-XYLOSIDASE"/>
    <property type="match status" value="1"/>
</dbReference>